<dbReference type="AlphaFoldDB" id="A0AA38UC57"/>
<dbReference type="Proteomes" id="UP001163846">
    <property type="component" value="Unassembled WGS sequence"/>
</dbReference>
<keyword evidence="3" id="KW-0863">Zinc-finger</keyword>
<feature type="non-terminal residue" evidence="6">
    <location>
        <position position="1"/>
    </location>
</feature>
<dbReference type="PANTHER" id="PTHR46481">
    <property type="entry name" value="ZINC FINGER BED DOMAIN-CONTAINING PROTEIN 4"/>
    <property type="match status" value="1"/>
</dbReference>
<keyword evidence="5" id="KW-0539">Nucleus</keyword>
<evidence type="ECO:0000256" key="3">
    <source>
        <dbReference type="ARBA" id="ARBA00022771"/>
    </source>
</evidence>
<proteinExistence type="predicted"/>
<evidence type="ECO:0000313" key="7">
    <source>
        <dbReference type="Proteomes" id="UP001163846"/>
    </source>
</evidence>
<comment type="caution">
    <text evidence="6">The sequence shown here is derived from an EMBL/GenBank/DDBJ whole genome shotgun (WGS) entry which is preliminary data.</text>
</comment>
<evidence type="ECO:0000256" key="2">
    <source>
        <dbReference type="ARBA" id="ARBA00022723"/>
    </source>
</evidence>
<dbReference type="GO" id="GO:0008270">
    <property type="term" value="F:zinc ion binding"/>
    <property type="evidence" value="ECO:0007669"/>
    <property type="project" value="UniProtKB-KW"/>
</dbReference>
<dbReference type="GO" id="GO:0005634">
    <property type="term" value="C:nucleus"/>
    <property type="evidence" value="ECO:0007669"/>
    <property type="project" value="UniProtKB-SubCell"/>
</dbReference>
<keyword evidence="2" id="KW-0479">Metal-binding</keyword>
<evidence type="ECO:0000313" key="6">
    <source>
        <dbReference type="EMBL" id="KAJ3833147.1"/>
    </source>
</evidence>
<evidence type="ECO:0000256" key="1">
    <source>
        <dbReference type="ARBA" id="ARBA00004123"/>
    </source>
</evidence>
<protein>
    <submittedName>
        <fullName evidence="6">Uncharacterized protein</fullName>
    </submittedName>
</protein>
<feature type="non-terminal residue" evidence="6">
    <location>
        <position position="200"/>
    </location>
</feature>
<evidence type="ECO:0000256" key="4">
    <source>
        <dbReference type="ARBA" id="ARBA00022833"/>
    </source>
</evidence>
<comment type="subcellular location">
    <subcellularLocation>
        <location evidence="1">Nucleus</location>
    </subcellularLocation>
</comment>
<keyword evidence="4" id="KW-0862">Zinc</keyword>
<organism evidence="6 7">
    <name type="scientific">Lentinula raphanica</name>
    <dbReference type="NCBI Taxonomy" id="153919"/>
    <lineage>
        <taxon>Eukaryota</taxon>
        <taxon>Fungi</taxon>
        <taxon>Dikarya</taxon>
        <taxon>Basidiomycota</taxon>
        <taxon>Agaricomycotina</taxon>
        <taxon>Agaricomycetes</taxon>
        <taxon>Agaricomycetidae</taxon>
        <taxon>Agaricales</taxon>
        <taxon>Marasmiineae</taxon>
        <taxon>Omphalotaceae</taxon>
        <taxon>Lentinula</taxon>
    </lineage>
</organism>
<gene>
    <name evidence="6" type="ORF">F5878DRAFT_521779</name>
</gene>
<sequence length="200" mass="22548">VYAFFDTEPELQFGKDGTTVDYLVFTCTQCRTKIKQGRHTSDKGSTGNLTNHAKKCWGDEAVNAAKDLSLDKAWAAVKTFGIKSQTKLTAALKTTKGWAKTFLTRPPEKELIRAVTACWVAENARPFRTVLDRSYRWLQKEGRPNHYVLGKDTVARDVKRLYQATKAKLANELQSCEYKLALAVDCWTSPNHHAMMSITV</sequence>
<dbReference type="InterPro" id="IPR052035">
    <property type="entry name" value="ZnF_BED_domain_contain"/>
</dbReference>
<dbReference type="EMBL" id="MU806760">
    <property type="protein sequence ID" value="KAJ3833147.1"/>
    <property type="molecule type" value="Genomic_DNA"/>
</dbReference>
<name>A0AA38UC57_9AGAR</name>
<keyword evidence="7" id="KW-1185">Reference proteome</keyword>
<reference evidence="6" key="1">
    <citation type="submission" date="2022-08" db="EMBL/GenBank/DDBJ databases">
        <authorList>
            <consortium name="DOE Joint Genome Institute"/>
            <person name="Min B."/>
            <person name="Riley R."/>
            <person name="Sierra-Patev S."/>
            <person name="Naranjo-Ortiz M."/>
            <person name="Looney B."/>
            <person name="Konkel Z."/>
            <person name="Slot J.C."/>
            <person name="Sakamoto Y."/>
            <person name="Steenwyk J.L."/>
            <person name="Rokas A."/>
            <person name="Carro J."/>
            <person name="Camarero S."/>
            <person name="Ferreira P."/>
            <person name="Molpeceres G."/>
            <person name="Ruiz-Duenas F.J."/>
            <person name="Serrano A."/>
            <person name="Henrissat B."/>
            <person name="Drula E."/>
            <person name="Hughes K.W."/>
            <person name="Mata J.L."/>
            <person name="Ishikawa N.K."/>
            <person name="Vargas-Isla R."/>
            <person name="Ushijima S."/>
            <person name="Smith C.A."/>
            <person name="Ahrendt S."/>
            <person name="Andreopoulos W."/>
            <person name="He G."/>
            <person name="Labutti K."/>
            <person name="Lipzen A."/>
            <person name="Ng V."/>
            <person name="Sandor L."/>
            <person name="Barry K."/>
            <person name="Martinez A.T."/>
            <person name="Xiao Y."/>
            <person name="Gibbons J.G."/>
            <person name="Terashima K."/>
            <person name="Hibbett D.S."/>
            <person name="Grigoriev I.V."/>
        </authorList>
    </citation>
    <scope>NUCLEOTIDE SEQUENCE</scope>
    <source>
        <strain evidence="6">TFB9207</strain>
    </source>
</reference>
<evidence type="ECO:0000256" key="5">
    <source>
        <dbReference type="ARBA" id="ARBA00023242"/>
    </source>
</evidence>
<dbReference type="PANTHER" id="PTHR46481:SF10">
    <property type="entry name" value="ZINC FINGER BED DOMAIN-CONTAINING PROTEIN 39"/>
    <property type="match status" value="1"/>
</dbReference>
<accession>A0AA38UC57</accession>